<dbReference type="InterPro" id="IPR005119">
    <property type="entry name" value="LysR_subst-bd"/>
</dbReference>
<dbReference type="Pfam" id="PF03466">
    <property type="entry name" value="LysR_substrate"/>
    <property type="match status" value="1"/>
</dbReference>
<dbReference type="GO" id="GO:0003700">
    <property type="term" value="F:DNA-binding transcription factor activity"/>
    <property type="evidence" value="ECO:0007669"/>
    <property type="project" value="InterPro"/>
</dbReference>
<name>A0A0F9U8H7_9ZZZZ</name>
<dbReference type="SUPFAM" id="SSF53850">
    <property type="entry name" value="Periplasmic binding protein-like II"/>
    <property type="match status" value="1"/>
</dbReference>
<dbReference type="Pfam" id="PF00126">
    <property type="entry name" value="HTH_1"/>
    <property type="match status" value="1"/>
</dbReference>
<evidence type="ECO:0000313" key="6">
    <source>
        <dbReference type="EMBL" id="KKN83662.1"/>
    </source>
</evidence>
<evidence type="ECO:0000256" key="1">
    <source>
        <dbReference type="ARBA" id="ARBA00009437"/>
    </source>
</evidence>
<comment type="caution">
    <text evidence="6">The sequence shown here is derived from an EMBL/GenBank/DDBJ whole genome shotgun (WGS) entry which is preliminary data.</text>
</comment>
<dbReference type="GO" id="GO:0043565">
    <property type="term" value="F:sequence-specific DNA binding"/>
    <property type="evidence" value="ECO:0007669"/>
    <property type="project" value="TreeGrafter"/>
</dbReference>
<dbReference type="PANTHER" id="PTHR30537:SF26">
    <property type="entry name" value="GLYCINE CLEAVAGE SYSTEM TRANSCRIPTIONAL ACTIVATOR"/>
    <property type="match status" value="1"/>
</dbReference>
<dbReference type="InterPro" id="IPR058163">
    <property type="entry name" value="LysR-type_TF_proteobact-type"/>
</dbReference>
<dbReference type="InterPro" id="IPR036388">
    <property type="entry name" value="WH-like_DNA-bd_sf"/>
</dbReference>
<dbReference type="Gene3D" id="1.10.10.10">
    <property type="entry name" value="Winged helix-like DNA-binding domain superfamily/Winged helix DNA-binding domain"/>
    <property type="match status" value="1"/>
</dbReference>
<dbReference type="SUPFAM" id="SSF46785">
    <property type="entry name" value="Winged helix' DNA-binding domain"/>
    <property type="match status" value="1"/>
</dbReference>
<dbReference type="PRINTS" id="PR00039">
    <property type="entry name" value="HTHLYSR"/>
</dbReference>
<dbReference type="AlphaFoldDB" id="A0A0F9U8H7"/>
<evidence type="ECO:0000256" key="2">
    <source>
        <dbReference type="ARBA" id="ARBA00023015"/>
    </source>
</evidence>
<gene>
    <name evidence="6" type="ORF">LCGC14_0297240</name>
</gene>
<dbReference type="Gene3D" id="3.40.190.10">
    <property type="entry name" value="Periplasmic binding protein-like II"/>
    <property type="match status" value="2"/>
</dbReference>
<evidence type="ECO:0000259" key="5">
    <source>
        <dbReference type="PROSITE" id="PS50931"/>
    </source>
</evidence>
<accession>A0A0F9U8H7</accession>
<keyword evidence="3" id="KW-0238">DNA-binding</keyword>
<dbReference type="EMBL" id="LAZR01000182">
    <property type="protein sequence ID" value="KKN83662.1"/>
    <property type="molecule type" value="Genomic_DNA"/>
</dbReference>
<keyword evidence="4" id="KW-0804">Transcription</keyword>
<proteinExistence type="inferred from homology"/>
<organism evidence="6">
    <name type="scientific">marine sediment metagenome</name>
    <dbReference type="NCBI Taxonomy" id="412755"/>
    <lineage>
        <taxon>unclassified sequences</taxon>
        <taxon>metagenomes</taxon>
        <taxon>ecological metagenomes</taxon>
    </lineage>
</organism>
<comment type="similarity">
    <text evidence="1">Belongs to the LysR transcriptional regulatory family.</text>
</comment>
<dbReference type="PROSITE" id="PS50931">
    <property type="entry name" value="HTH_LYSR"/>
    <property type="match status" value="1"/>
</dbReference>
<evidence type="ECO:0000256" key="3">
    <source>
        <dbReference type="ARBA" id="ARBA00023125"/>
    </source>
</evidence>
<dbReference type="CDD" id="cd08432">
    <property type="entry name" value="PBP2_GcdR_TrpI_HvrB_AmpR_like"/>
    <property type="match status" value="1"/>
</dbReference>
<protein>
    <recommendedName>
        <fullName evidence="5">HTH lysR-type domain-containing protein</fullName>
    </recommendedName>
</protein>
<keyword evidence="2" id="KW-0805">Transcription regulation</keyword>
<dbReference type="InterPro" id="IPR000847">
    <property type="entry name" value="LysR_HTH_N"/>
</dbReference>
<dbReference type="PANTHER" id="PTHR30537">
    <property type="entry name" value="HTH-TYPE TRANSCRIPTIONAL REGULATOR"/>
    <property type="match status" value="1"/>
</dbReference>
<sequence length="296" mass="33004">MRTPNLNALRMFDAAARHLNFRLAAEELNLTQGAVAQQVRRLEADLGQVLFHRKARGLALTETGESYHRPIFRALAIIDDATGKLRPETARITLSVTPSFAAKWLVPRLSRFEEAYPEIDLRTVASERIADFQPDGVDIAIRHGHPPFERGTHSTLLSPLDLCAVCSPGYAESAAPIDRFEDFAAHRLIQDSHIFWETLFERSGTTARHRIMQFNQTSLAMDAAANGQGIALAPRLLLAEEIARGRLVMLWRDESDDQSGYHIVHPIAAKPNFARDAVVAWIRSEAEGTGDLDPLR</sequence>
<reference evidence="6" key="1">
    <citation type="journal article" date="2015" name="Nature">
        <title>Complex archaea that bridge the gap between prokaryotes and eukaryotes.</title>
        <authorList>
            <person name="Spang A."/>
            <person name="Saw J.H."/>
            <person name="Jorgensen S.L."/>
            <person name="Zaremba-Niedzwiedzka K."/>
            <person name="Martijn J."/>
            <person name="Lind A.E."/>
            <person name="van Eijk R."/>
            <person name="Schleper C."/>
            <person name="Guy L."/>
            <person name="Ettema T.J."/>
        </authorList>
    </citation>
    <scope>NUCLEOTIDE SEQUENCE</scope>
</reference>
<dbReference type="GO" id="GO:0006351">
    <property type="term" value="P:DNA-templated transcription"/>
    <property type="evidence" value="ECO:0007669"/>
    <property type="project" value="TreeGrafter"/>
</dbReference>
<dbReference type="InterPro" id="IPR036390">
    <property type="entry name" value="WH_DNA-bd_sf"/>
</dbReference>
<feature type="domain" description="HTH lysR-type" evidence="5">
    <location>
        <begin position="4"/>
        <end position="61"/>
    </location>
</feature>
<evidence type="ECO:0000256" key="4">
    <source>
        <dbReference type="ARBA" id="ARBA00023163"/>
    </source>
</evidence>